<keyword evidence="3" id="KW-1185">Reference proteome</keyword>
<reference evidence="2 3" key="1">
    <citation type="submission" date="2024-09" db="EMBL/GenBank/DDBJ databases">
        <authorList>
            <person name="Sun Q."/>
            <person name="Mori K."/>
        </authorList>
    </citation>
    <scope>NUCLEOTIDE SEQUENCE [LARGE SCALE GENOMIC DNA]</scope>
    <source>
        <strain evidence="2 3">TBRC 1432</strain>
    </source>
</reference>
<dbReference type="RefSeq" id="WP_273944760.1">
    <property type="nucleotide sequence ID" value="NZ_CP097263.1"/>
</dbReference>
<dbReference type="EMBL" id="JBHLUD010000011">
    <property type="protein sequence ID" value="MFC0546126.1"/>
    <property type="molecule type" value="Genomic_DNA"/>
</dbReference>
<proteinExistence type="predicted"/>
<feature type="region of interest" description="Disordered" evidence="1">
    <location>
        <begin position="92"/>
        <end position="165"/>
    </location>
</feature>
<gene>
    <name evidence="2" type="ORF">ACFFH7_31740</name>
</gene>
<organism evidence="2 3">
    <name type="scientific">Kutzneria chonburiensis</name>
    <dbReference type="NCBI Taxonomy" id="1483604"/>
    <lineage>
        <taxon>Bacteria</taxon>
        <taxon>Bacillati</taxon>
        <taxon>Actinomycetota</taxon>
        <taxon>Actinomycetes</taxon>
        <taxon>Pseudonocardiales</taxon>
        <taxon>Pseudonocardiaceae</taxon>
        <taxon>Kutzneria</taxon>
    </lineage>
</organism>
<comment type="caution">
    <text evidence="2">The sequence shown here is derived from an EMBL/GenBank/DDBJ whole genome shotgun (WGS) entry which is preliminary data.</text>
</comment>
<sequence>MPTFTVSEAGEKAKFVMATVVPDTGAAGADAAAEDDGMSIPGIDVEPEAPGIPARLLFGDVKAGPGAPHAEISPTVPTSAIAATFRFEMIGMPMNTPPSYTRERDRRRRLRKASLGVTPRQPINSMAARKQQASSADAANARGRRSSSRRFTYRSTGRLIPNPPV</sequence>
<dbReference type="Proteomes" id="UP001589810">
    <property type="component" value="Unassembled WGS sequence"/>
</dbReference>
<feature type="compositionally biased region" description="Basic residues" evidence="1">
    <location>
        <begin position="142"/>
        <end position="152"/>
    </location>
</feature>
<name>A0ABV6N0M8_9PSEU</name>
<protein>
    <submittedName>
        <fullName evidence="2">Uncharacterized protein</fullName>
    </submittedName>
</protein>
<evidence type="ECO:0000313" key="2">
    <source>
        <dbReference type="EMBL" id="MFC0546126.1"/>
    </source>
</evidence>
<evidence type="ECO:0000256" key="1">
    <source>
        <dbReference type="SAM" id="MobiDB-lite"/>
    </source>
</evidence>
<accession>A0ABV6N0M8</accession>
<evidence type="ECO:0000313" key="3">
    <source>
        <dbReference type="Proteomes" id="UP001589810"/>
    </source>
</evidence>